<dbReference type="InterPro" id="IPR057135">
    <property type="entry name" value="At4g27190-like_LRR"/>
</dbReference>
<keyword evidence="4" id="KW-1185">Reference proteome</keyword>
<comment type="caution">
    <text evidence="3">The sequence shown here is derived from an EMBL/GenBank/DDBJ whole genome shotgun (WGS) entry which is preliminary data.</text>
</comment>
<dbReference type="InterPro" id="IPR050905">
    <property type="entry name" value="Plant_NBS-LRR"/>
</dbReference>
<organism evidence="3 4">
    <name type="scientific">Rubroshorea leprosula</name>
    <dbReference type="NCBI Taxonomy" id="152421"/>
    <lineage>
        <taxon>Eukaryota</taxon>
        <taxon>Viridiplantae</taxon>
        <taxon>Streptophyta</taxon>
        <taxon>Embryophyta</taxon>
        <taxon>Tracheophyta</taxon>
        <taxon>Spermatophyta</taxon>
        <taxon>Magnoliopsida</taxon>
        <taxon>eudicotyledons</taxon>
        <taxon>Gunneridae</taxon>
        <taxon>Pentapetalae</taxon>
        <taxon>rosids</taxon>
        <taxon>malvids</taxon>
        <taxon>Malvales</taxon>
        <taxon>Dipterocarpaceae</taxon>
        <taxon>Rubroshorea</taxon>
    </lineage>
</organism>
<evidence type="ECO:0000259" key="2">
    <source>
        <dbReference type="Pfam" id="PF23247"/>
    </source>
</evidence>
<name>A0AAV5JQW5_9ROSI</name>
<protein>
    <recommendedName>
        <fullName evidence="2">Disease resistance protein At4g27190-like leucine-rich repeats domain-containing protein</fullName>
    </recommendedName>
</protein>
<dbReference type="Pfam" id="PF23247">
    <property type="entry name" value="LRR_RPS2"/>
    <property type="match status" value="1"/>
</dbReference>
<reference evidence="3 4" key="1">
    <citation type="journal article" date="2021" name="Commun. Biol.">
        <title>The genome of Shorea leprosula (Dipterocarpaceae) highlights the ecological relevance of drought in aseasonal tropical rainforests.</title>
        <authorList>
            <person name="Ng K.K.S."/>
            <person name="Kobayashi M.J."/>
            <person name="Fawcett J.A."/>
            <person name="Hatakeyama M."/>
            <person name="Paape T."/>
            <person name="Ng C.H."/>
            <person name="Ang C.C."/>
            <person name="Tnah L.H."/>
            <person name="Lee C.T."/>
            <person name="Nishiyama T."/>
            <person name="Sese J."/>
            <person name="O'Brien M.J."/>
            <person name="Copetti D."/>
            <person name="Mohd Noor M.I."/>
            <person name="Ong R.C."/>
            <person name="Putra M."/>
            <person name="Sireger I.Z."/>
            <person name="Indrioko S."/>
            <person name="Kosugi Y."/>
            <person name="Izuno A."/>
            <person name="Isagi Y."/>
            <person name="Lee S.L."/>
            <person name="Shimizu K.K."/>
        </authorList>
    </citation>
    <scope>NUCLEOTIDE SEQUENCE [LARGE SCALE GENOMIC DNA]</scope>
    <source>
        <strain evidence="3">214</strain>
    </source>
</reference>
<gene>
    <name evidence="3" type="ORF">SLEP1_g25896</name>
</gene>
<dbReference type="PANTHER" id="PTHR33463">
    <property type="entry name" value="NB-ARC DOMAIN-CONTAINING PROTEIN-RELATED"/>
    <property type="match status" value="1"/>
</dbReference>
<feature type="domain" description="Disease resistance protein At4g27190-like leucine-rich repeats" evidence="2">
    <location>
        <begin position="3"/>
        <end position="89"/>
    </location>
</feature>
<dbReference type="InterPro" id="IPR032675">
    <property type="entry name" value="LRR_dom_sf"/>
</dbReference>
<sequence length="136" mass="15922">MKKLLPLELQQALQNLEEIRVWNCKQMEEIMVSLYSDASSNKFTFPKLRILLLAYLPQLKSICGAKRVVVCDSIEVIVVFECQELKRILVQLPLLDNSQASPPPRLREIRIDEESKKWWESMEWDHPNSKNLLNLS</sequence>
<dbReference type="Proteomes" id="UP001054252">
    <property type="component" value="Unassembled WGS sequence"/>
</dbReference>
<keyword evidence="1" id="KW-0611">Plant defense</keyword>
<dbReference type="AlphaFoldDB" id="A0AAV5JQW5"/>
<dbReference type="EMBL" id="BPVZ01000042">
    <property type="protein sequence ID" value="GKV15096.1"/>
    <property type="molecule type" value="Genomic_DNA"/>
</dbReference>
<evidence type="ECO:0000256" key="1">
    <source>
        <dbReference type="ARBA" id="ARBA00022821"/>
    </source>
</evidence>
<evidence type="ECO:0000313" key="4">
    <source>
        <dbReference type="Proteomes" id="UP001054252"/>
    </source>
</evidence>
<evidence type="ECO:0000313" key="3">
    <source>
        <dbReference type="EMBL" id="GKV15096.1"/>
    </source>
</evidence>
<proteinExistence type="predicted"/>
<dbReference type="PANTHER" id="PTHR33463:SF212">
    <property type="entry name" value="AND NB-ARC DOMAINS-CONTAINING DISEASE RESISTANCE PROTEIN, PUTATIVE-RELATED"/>
    <property type="match status" value="1"/>
</dbReference>
<accession>A0AAV5JQW5</accession>
<dbReference type="Gene3D" id="3.80.10.10">
    <property type="entry name" value="Ribonuclease Inhibitor"/>
    <property type="match status" value="1"/>
</dbReference>